<dbReference type="GO" id="GO:0032259">
    <property type="term" value="P:methylation"/>
    <property type="evidence" value="ECO:0007669"/>
    <property type="project" value="UniProtKB-KW"/>
</dbReference>
<protein>
    <submittedName>
        <fullName evidence="2">Methyltransferase FkbM family</fullName>
    </submittedName>
</protein>
<dbReference type="NCBIfam" id="TIGR01444">
    <property type="entry name" value="fkbM_fam"/>
    <property type="match status" value="1"/>
</dbReference>
<accession>B2A7H2</accession>
<reference evidence="2 3" key="2">
    <citation type="journal article" date="2011" name="J. Bacteriol.">
        <title>Complete genome sequence of the anaerobic, halophilic alkalithermophile Natranaerobius thermophilus JW/NM-WN-LF.</title>
        <authorList>
            <person name="Zhao B."/>
            <person name="Mesbah N.M."/>
            <person name="Dalin E."/>
            <person name="Goodwin L."/>
            <person name="Nolan M."/>
            <person name="Pitluck S."/>
            <person name="Chertkov O."/>
            <person name="Brettin T.S."/>
            <person name="Han J."/>
            <person name="Larimer F.W."/>
            <person name="Land M.L."/>
            <person name="Hauser L."/>
            <person name="Kyrpides N."/>
            <person name="Wiegel J."/>
        </authorList>
    </citation>
    <scope>NUCLEOTIDE SEQUENCE [LARGE SCALE GENOMIC DNA]</scope>
    <source>
        <strain evidence="3">ATCC BAA-1301 / DSM 18059 / JW/NM-WN-LF</strain>
    </source>
</reference>
<dbReference type="AlphaFoldDB" id="B2A7H2"/>
<evidence type="ECO:0000259" key="1">
    <source>
        <dbReference type="Pfam" id="PF05050"/>
    </source>
</evidence>
<dbReference type="SUPFAM" id="SSF53335">
    <property type="entry name" value="S-adenosyl-L-methionine-dependent methyltransferases"/>
    <property type="match status" value="1"/>
</dbReference>
<dbReference type="OrthoDB" id="292760at2"/>
<gene>
    <name evidence="2" type="ordered locus">Nther_2114</name>
</gene>
<dbReference type="InterPro" id="IPR029063">
    <property type="entry name" value="SAM-dependent_MTases_sf"/>
</dbReference>
<dbReference type="STRING" id="457570.Nther_2114"/>
<dbReference type="eggNOG" id="ENOG502ZDN3">
    <property type="taxonomic scope" value="Bacteria"/>
</dbReference>
<dbReference type="EMBL" id="CP001034">
    <property type="protein sequence ID" value="ACB85681.1"/>
    <property type="molecule type" value="Genomic_DNA"/>
</dbReference>
<keyword evidence="3" id="KW-1185">Reference proteome</keyword>
<dbReference type="PANTHER" id="PTHR36973:SF4">
    <property type="entry name" value="NODULATION PROTEIN"/>
    <property type="match status" value="1"/>
</dbReference>
<dbReference type="Proteomes" id="UP000001683">
    <property type="component" value="Chromosome"/>
</dbReference>
<dbReference type="Pfam" id="PF05050">
    <property type="entry name" value="Methyltransf_21"/>
    <property type="match status" value="1"/>
</dbReference>
<dbReference type="InterPro" id="IPR006342">
    <property type="entry name" value="FkbM_mtfrase"/>
</dbReference>
<reference evidence="2 3" key="1">
    <citation type="submission" date="2008-04" db="EMBL/GenBank/DDBJ databases">
        <title>Complete sequence of chromosome of Natranaerobius thermophilus JW/NM-WN-LF.</title>
        <authorList>
            <consortium name="US DOE Joint Genome Institute"/>
            <person name="Copeland A."/>
            <person name="Lucas S."/>
            <person name="Lapidus A."/>
            <person name="Glavina del Rio T."/>
            <person name="Dalin E."/>
            <person name="Tice H."/>
            <person name="Bruce D."/>
            <person name="Goodwin L."/>
            <person name="Pitluck S."/>
            <person name="Chertkov O."/>
            <person name="Brettin T."/>
            <person name="Detter J.C."/>
            <person name="Han C."/>
            <person name="Kuske C.R."/>
            <person name="Schmutz J."/>
            <person name="Larimer F."/>
            <person name="Land M."/>
            <person name="Hauser L."/>
            <person name="Kyrpides N."/>
            <person name="Lykidis A."/>
            <person name="Mesbah N.M."/>
            <person name="Wiegel J."/>
        </authorList>
    </citation>
    <scope>NUCLEOTIDE SEQUENCE [LARGE SCALE GENOMIC DNA]</scope>
    <source>
        <strain evidence="3">ATCC BAA-1301 / DSM 18059 / JW/NM-WN-LF</strain>
    </source>
</reference>
<dbReference type="InterPro" id="IPR053188">
    <property type="entry name" value="FkbM_Methyltransferase"/>
</dbReference>
<dbReference type="Gene3D" id="3.40.50.150">
    <property type="entry name" value="Vaccinia Virus protein VP39"/>
    <property type="match status" value="1"/>
</dbReference>
<evidence type="ECO:0000313" key="2">
    <source>
        <dbReference type="EMBL" id="ACB85681.1"/>
    </source>
</evidence>
<evidence type="ECO:0000313" key="3">
    <source>
        <dbReference type="Proteomes" id="UP000001683"/>
    </source>
</evidence>
<proteinExistence type="predicted"/>
<name>B2A7H2_NATTJ</name>
<sequence>MIDQPGADLGSGSIKDYFDLFNPNTMIDVGAAYGTPKLYAIFKDAYHVLIEPLEEFEPYLQQSLKSFYGEYIITAVGDQKQKRDLFIEGNKLPQASFYRRKTEFQSSDPCKLRTVTVDTLDTLKVERKWKPPYGLKINAEGSEDLILKGAKNLLQETEFVYTEVSIGVYQNNNEYRLSDLTKFLFENNFLLYDIMETESLPSGKVVTAKLLFINKAVLKLNVDS</sequence>
<dbReference type="GO" id="GO:0008171">
    <property type="term" value="F:O-methyltransferase activity"/>
    <property type="evidence" value="ECO:0007669"/>
    <property type="project" value="TreeGrafter"/>
</dbReference>
<feature type="domain" description="Methyltransferase FkbM" evidence="1">
    <location>
        <begin position="28"/>
        <end position="189"/>
    </location>
</feature>
<dbReference type="PANTHER" id="PTHR36973">
    <property type="entry name" value="SLL1456 PROTEIN-RELATED"/>
    <property type="match status" value="1"/>
</dbReference>
<dbReference type="RefSeq" id="WP_012448537.1">
    <property type="nucleotide sequence ID" value="NC_010718.1"/>
</dbReference>
<keyword evidence="2" id="KW-0808">Transferase</keyword>
<organism evidence="2 3">
    <name type="scientific">Natranaerobius thermophilus (strain ATCC BAA-1301 / DSM 18059 / JW/NM-WN-LF)</name>
    <dbReference type="NCBI Taxonomy" id="457570"/>
    <lineage>
        <taxon>Bacteria</taxon>
        <taxon>Bacillati</taxon>
        <taxon>Bacillota</taxon>
        <taxon>Clostridia</taxon>
        <taxon>Natranaerobiales</taxon>
        <taxon>Natranaerobiaceae</taxon>
        <taxon>Natranaerobius</taxon>
    </lineage>
</organism>
<dbReference type="HOGENOM" id="CLU_1233939_0_0_9"/>
<keyword evidence="2" id="KW-0489">Methyltransferase</keyword>
<dbReference type="InParanoid" id="B2A7H2"/>
<dbReference type="KEGG" id="nth:Nther_2114"/>